<dbReference type="PRINTS" id="PR00723">
    <property type="entry name" value="SUBTILISIN"/>
</dbReference>
<feature type="active site" description="Charge relay system" evidence="5">
    <location>
        <position position="467"/>
    </location>
</feature>
<dbReference type="PANTHER" id="PTHR43399">
    <property type="entry name" value="SUBTILISIN-RELATED"/>
    <property type="match status" value="1"/>
</dbReference>
<dbReference type="InterPro" id="IPR000209">
    <property type="entry name" value="Peptidase_S8/S53_dom"/>
</dbReference>
<feature type="active site" description="Charge relay system" evidence="5">
    <location>
        <position position="244"/>
    </location>
</feature>
<name>A0AAN6SP18_9PEZI</name>
<dbReference type="GO" id="GO:0004252">
    <property type="term" value="F:serine-type endopeptidase activity"/>
    <property type="evidence" value="ECO:0007669"/>
    <property type="project" value="UniProtKB-UniRule"/>
</dbReference>
<organism evidence="8 9">
    <name type="scientific">Parachaetomium inaequale</name>
    <dbReference type="NCBI Taxonomy" id="2588326"/>
    <lineage>
        <taxon>Eukaryota</taxon>
        <taxon>Fungi</taxon>
        <taxon>Dikarya</taxon>
        <taxon>Ascomycota</taxon>
        <taxon>Pezizomycotina</taxon>
        <taxon>Sordariomycetes</taxon>
        <taxon>Sordariomycetidae</taxon>
        <taxon>Sordariales</taxon>
        <taxon>Chaetomiaceae</taxon>
        <taxon>Parachaetomium</taxon>
    </lineage>
</organism>
<proteinExistence type="inferred from homology"/>
<dbReference type="InterPro" id="IPR023828">
    <property type="entry name" value="Peptidase_S8_Ser-AS"/>
</dbReference>
<evidence type="ECO:0000313" key="8">
    <source>
        <dbReference type="EMBL" id="KAK4034407.1"/>
    </source>
</evidence>
<evidence type="ECO:0000256" key="6">
    <source>
        <dbReference type="SAM" id="MobiDB-lite"/>
    </source>
</evidence>
<dbReference type="EMBL" id="MU854481">
    <property type="protein sequence ID" value="KAK4034407.1"/>
    <property type="molecule type" value="Genomic_DNA"/>
</dbReference>
<evidence type="ECO:0000259" key="7">
    <source>
        <dbReference type="Pfam" id="PF00082"/>
    </source>
</evidence>
<dbReference type="GO" id="GO:0006508">
    <property type="term" value="P:proteolysis"/>
    <property type="evidence" value="ECO:0007669"/>
    <property type="project" value="UniProtKB-KW"/>
</dbReference>
<comment type="similarity">
    <text evidence="1 5">Belongs to the peptidase S8 family.</text>
</comment>
<evidence type="ECO:0000313" key="9">
    <source>
        <dbReference type="Proteomes" id="UP001303115"/>
    </source>
</evidence>
<protein>
    <submittedName>
        <fullName evidence="8">Peptidase S8/S53 domain-containing protein</fullName>
    </submittedName>
</protein>
<gene>
    <name evidence="8" type="ORF">C8A01DRAFT_39133</name>
</gene>
<dbReference type="InterPro" id="IPR051048">
    <property type="entry name" value="Peptidase_S8/S53_subtilisin"/>
</dbReference>
<feature type="compositionally biased region" description="Polar residues" evidence="6">
    <location>
        <begin position="393"/>
        <end position="404"/>
    </location>
</feature>
<evidence type="ECO:0000256" key="3">
    <source>
        <dbReference type="ARBA" id="ARBA00022801"/>
    </source>
</evidence>
<dbReference type="Gene3D" id="2.60.120.380">
    <property type="match status" value="1"/>
</dbReference>
<evidence type="ECO:0000256" key="2">
    <source>
        <dbReference type="ARBA" id="ARBA00022670"/>
    </source>
</evidence>
<evidence type="ECO:0000256" key="1">
    <source>
        <dbReference type="ARBA" id="ARBA00011073"/>
    </source>
</evidence>
<dbReference type="InterPro" id="IPR034058">
    <property type="entry name" value="TagA/B/C/D_pept_dom"/>
</dbReference>
<dbReference type="InterPro" id="IPR015500">
    <property type="entry name" value="Peptidase_S8_subtilisin-rel"/>
</dbReference>
<evidence type="ECO:0000256" key="5">
    <source>
        <dbReference type="PROSITE-ProRule" id="PRU01240"/>
    </source>
</evidence>
<comment type="caution">
    <text evidence="8">The sequence shown here is derived from an EMBL/GenBank/DDBJ whole genome shotgun (WGS) entry which is preliminary data.</text>
</comment>
<dbReference type="InterPro" id="IPR022398">
    <property type="entry name" value="Peptidase_S8_His-AS"/>
</dbReference>
<dbReference type="AlphaFoldDB" id="A0AAN6SP18"/>
<sequence length="663" mass="71019">MAPRLNGNDFTFDSVSQQRPPGGQLEEGKNYIVIHLHNTLNRTQKQKLQSHGVVLQKHLGDNTWKCRYEPSDIGRIINEEFVKDAIPEPIELKVQPGLDTNADGRQTVDVVLQEQADQSAEQIGTLIHGITGVPTDSMSARRDNTIIRVEVPLSQLREIASIDSVASIEKVVDVELHNNVARGILNADVVVNATAYRGDEEIVTVADTGFDTGSRFNTHPAFAGRVLSLLPVGRPTATNDEVGHGTHVCGSVLGDGVSNAMGGPIQGTAPEARLIVQALSSADKVLFKGSTMTMADLLQNAHDQGSHVHTNSWGPRWENEQTGQVFGQQAYHNGAVDIDAFAWDHKDMVICFSAGNNGGKTLNPGDLGQVGAQAAAKNCITVGSCASHRPTADASNSTVFNANGPQEGDPATVSRFSSRGPSRESRAKPDVIAPGGMILSTHSRDAPANNSYGVSLDPDWWWCSGTSMATPLVAGCAAVLRQVLRMNGFADPSAALVKALLVNGATDLGRQWHRSEQGFGRVDLAGSVVVPGQTPHKGFLEGQILDQNGRDEVATGFLLGQYLAQDRDVGTLKTTMVYTDLPGEALQHLVSLSVEVVDEQGGKTVRYGNAGDGEQKRDNVNTVEQVVWKDIRRACNVTLRVSLDGVLIPDDAVQPFALVWSVL</sequence>
<feature type="compositionally biased region" description="Polar residues" evidence="6">
    <location>
        <begin position="8"/>
        <end position="19"/>
    </location>
</feature>
<accession>A0AAN6SP18</accession>
<feature type="region of interest" description="Disordered" evidence="6">
    <location>
        <begin position="393"/>
        <end position="434"/>
    </location>
</feature>
<dbReference type="Proteomes" id="UP001303115">
    <property type="component" value="Unassembled WGS sequence"/>
</dbReference>
<keyword evidence="9" id="KW-1185">Reference proteome</keyword>
<keyword evidence="2 5" id="KW-0645">Protease</keyword>
<evidence type="ECO:0000256" key="4">
    <source>
        <dbReference type="ARBA" id="ARBA00022825"/>
    </source>
</evidence>
<dbReference type="InterPro" id="IPR036852">
    <property type="entry name" value="Peptidase_S8/S53_dom_sf"/>
</dbReference>
<dbReference type="PROSITE" id="PS51892">
    <property type="entry name" value="SUBTILASE"/>
    <property type="match status" value="1"/>
</dbReference>
<keyword evidence="4 5" id="KW-0720">Serine protease</keyword>
<feature type="active site" description="Charge relay system" evidence="5">
    <location>
        <position position="207"/>
    </location>
</feature>
<feature type="domain" description="Peptidase S8/S53" evidence="7">
    <location>
        <begin position="199"/>
        <end position="520"/>
    </location>
</feature>
<reference evidence="9" key="1">
    <citation type="journal article" date="2023" name="Mol. Phylogenet. Evol.">
        <title>Genome-scale phylogeny and comparative genomics of the fungal order Sordariales.</title>
        <authorList>
            <person name="Hensen N."/>
            <person name="Bonometti L."/>
            <person name="Westerberg I."/>
            <person name="Brannstrom I.O."/>
            <person name="Guillou S."/>
            <person name="Cros-Aarteil S."/>
            <person name="Calhoun S."/>
            <person name="Haridas S."/>
            <person name="Kuo A."/>
            <person name="Mondo S."/>
            <person name="Pangilinan J."/>
            <person name="Riley R."/>
            <person name="LaButti K."/>
            <person name="Andreopoulos B."/>
            <person name="Lipzen A."/>
            <person name="Chen C."/>
            <person name="Yan M."/>
            <person name="Daum C."/>
            <person name="Ng V."/>
            <person name="Clum A."/>
            <person name="Steindorff A."/>
            <person name="Ohm R.A."/>
            <person name="Martin F."/>
            <person name="Silar P."/>
            <person name="Natvig D.O."/>
            <person name="Lalanne C."/>
            <person name="Gautier V."/>
            <person name="Ament-Velasquez S.L."/>
            <person name="Kruys A."/>
            <person name="Hutchinson M.I."/>
            <person name="Powell A.J."/>
            <person name="Barry K."/>
            <person name="Miller A.N."/>
            <person name="Grigoriev I.V."/>
            <person name="Debuchy R."/>
            <person name="Gladieux P."/>
            <person name="Hiltunen Thoren M."/>
            <person name="Johannesson H."/>
        </authorList>
    </citation>
    <scope>NUCLEOTIDE SEQUENCE [LARGE SCALE GENOMIC DNA]</scope>
    <source>
        <strain evidence="9">CBS 284.82</strain>
    </source>
</reference>
<dbReference type="PROSITE" id="PS00137">
    <property type="entry name" value="SUBTILASE_HIS"/>
    <property type="match status" value="1"/>
</dbReference>
<dbReference type="PROSITE" id="PS00138">
    <property type="entry name" value="SUBTILASE_SER"/>
    <property type="match status" value="1"/>
</dbReference>
<dbReference type="CDD" id="cd04842">
    <property type="entry name" value="Peptidases_S8_Kp43_protease"/>
    <property type="match status" value="1"/>
</dbReference>
<dbReference type="PANTHER" id="PTHR43399:SF4">
    <property type="entry name" value="CELL WALL-ASSOCIATED PROTEASE"/>
    <property type="match status" value="1"/>
</dbReference>
<keyword evidence="3 5" id="KW-0378">Hydrolase</keyword>
<dbReference type="Pfam" id="PF00082">
    <property type="entry name" value="Peptidase_S8"/>
    <property type="match status" value="1"/>
</dbReference>
<dbReference type="Gene3D" id="3.40.50.200">
    <property type="entry name" value="Peptidase S8/S53 domain"/>
    <property type="match status" value="1"/>
</dbReference>
<dbReference type="SUPFAM" id="SSF52743">
    <property type="entry name" value="Subtilisin-like"/>
    <property type="match status" value="1"/>
</dbReference>
<feature type="region of interest" description="Disordered" evidence="6">
    <location>
        <begin position="1"/>
        <end position="24"/>
    </location>
</feature>